<dbReference type="Proteomes" id="UP001281761">
    <property type="component" value="Unassembled WGS sequence"/>
</dbReference>
<evidence type="ECO:0000313" key="2">
    <source>
        <dbReference type="Proteomes" id="UP001281761"/>
    </source>
</evidence>
<organism evidence="1 2">
    <name type="scientific">Blattamonas nauphoetae</name>
    <dbReference type="NCBI Taxonomy" id="2049346"/>
    <lineage>
        <taxon>Eukaryota</taxon>
        <taxon>Metamonada</taxon>
        <taxon>Preaxostyla</taxon>
        <taxon>Oxymonadida</taxon>
        <taxon>Blattamonas</taxon>
    </lineage>
</organism>
<name>A0ABQ9WRT0_9EUKA</name>
<evidence type="ECO:0000313" key="1">
    <source>
        <dbReference type="EMBL" id="KAK2941457.1"/>
    </source>
</evidence>
<dbReference type="EMBL" id="JARBJD010000499">
    <property type="protein sequence ID" value="KAK2941457.1"/>
    <property type="molecule type" value="Genomic_DNA"/>
</dbReference>
<gene>
    <name evidence="1" type="ORF">BLNAU_23635</name>
</gene>
<accession>A0ABQ9WRT0</accession>
<proteinExistence type="predicted"/>
<comment type="caution">
    <text evidence="1">The sequence shown here is derived from an EMBL/GenBank/DDBJ whole genome shotgun (WGS) entry which is preliminary data.</text>
</comment>
<sequence length="362" mass="40966">MIFLSRFGMIVNVDTIPKQNAAFVNFEKESQRHRFTISQSIPHTPASPSFHLSLPSTPAPVSLTADLDVLPVVLSLMPFGFGRLTEAEALVHSLLDRQLSGKHQLSILLRKADPTPLSSLVPRHSLATTLHPLLQMWCSFPPQAVRNPLNVERVDVRLLMKYRDPSAAHVIWKLYSVLIGVSAAEANNTVLNLTESERPPIPMCHRSKHTPAQHPQRLLSHIAHSFPINGERCYPFRVRGTVPSWAGSRHRIPLCALLVSLFIEFLFFRGQLLPFVEWILHAFFKETVERWEKEGVLEMIMTLKCEGMHSSDEDNRFLHSTQRGLSSRLSRKHRQRVIRTQTAALPEQAFTSRKCLPIAGLG</sequence>
<protein>
    <submittedName>
        <fullName evidence="1">Uncharacterized protein</fullName>
    </submittedName>
</protein>
<reference evidence="1 2" key="1">
    <citation type="journal article" date="2022" name="bioRxiv">
        <title>Genomics of Preaxostyla Flagellates Illuminates Evolutionary Transitions and the Path Towards Mitochondrial Loss.</title>
        <authorList>
            <person name="Novak L.V.F."/>
            <person name="Treitli S.C."/>
            <person name="Pyrih J."/>
            <person name="Halakuc P."/>
            <person name="Pipaliya S.V."/>
            <person name="Vacek V."/>
            <person name="Brzon O."/>
            <person name="Soukal P."/>
            <person name="Eme L."/>
            <person name="Dacks J.B."/>
            <person name="Karnkowska A."/>
            <person name="Elias M."/>
            <person name="Hampl V."/>
        </authorList>
    </citation>
    <scope>NUCLEOTIDE SEQUENCE [LARGE SCALE GENOMIC DNA]</scope>
    <source>
        <strain evidence="1">NAU3</strain>
        <tissue evidence="1">Gut</tissue>
    </source>
</reference>
<keyword evidence="2" id="KW-1185">Reference proteome</keyword>